<dbReference type="Pfam" id="PF14559">
    <property type="entry name" value="TPR_19"/>
    <property type="match status" value="1"/>
</dbReference>
<dbReference type="STRING" id="1969733.B5V00_14250"/>
<dbReference type="Pfam" id="PF13432">
    <property type="entry name" value="TPR_16"/>
    <property type="match status" value="2"/>
</dbReference>
<feature type="chain" id="PRO_5012191143" description="Tetratricopeptide repeat protein" evidence="5">
    <location>
        <begin position="22"/>
        <end position="821"/>
    </location>
</feature>
<dbReference type="Gene3D" id="1.25.40.10">
    <property type="entry name" value="Tetratricopeptide repeat domain"/>
    <property type="match status" value="7"/>
</dbReference>
<sequence length="821" mass="90939">MLRISGFCLLFLLLAGPPLPAVETAPSSLAEKTIQRYRQALTVDPDNLSLHYYLGVSLLIEGRDRDAITEFRSAYPGFSDSVEANYNFALAYSRLGDADSALLYLERAEDLGADKQPDLFPLTNLYFNLALIYIDTDQPADAIRLLHRVITRSENATEARRLLGDLYLGQGQPDKAAEQWKKVLTEQPDDNIARTALYSIRFNKGLKALGTKQPDAARQFFLQARELEPDSALCGYYLGYLAYQRQDYPAAIDLLTRSAATIPDDMQSSLTAMVYNSAAALLDAGEPEKARPAADFLGRSPDTETQAHYLTGNIHLALKQYPQAREQYLQVLEHDPTHVGANLNLQKADQGASETYFQQGRALYRQGNLPAAIRKLEAALRINPGHGMARSYLDQSRQDLQTESSRRFAAGQEALQAGQPRLALETIRQGLDLTPANAAGLKLEQQALAALEKQIRTLLADAASLKQAGSNREAGDIYRQVLQLEPDNTAARGGMADLEQQRKIEVDNLIDKGERALEDGQLSEARRVYQQALTISPQNRAANAGLERTEALVSSLVSEELHWARRARQAGQFSVARRHYRKALQLKPSPQLKAELVEMEKTADRKVGKLLKAAYAASEAGQLNKARTLLAKAEAVAPNDRTIADRRRELETDIALRVRRNLATATAQDSTGQYQAALTSYRRVLDLDPGNPQAVSGLKQSRKALSGQLRELVAKATRAIDQGDYTTAAGALEKARGIDPYDTAAGKQLQRLKTIRKEGLEPEDAQQLYLEGIELYTSGHYRDAITRWQQVLTLQPQHEKARLNIEKAERKLAQLKAFSNG</sequence>
<dbReference type="InterPro" id="IPR051685">
    <property type="entry name" value="Ycf3/AcsC/BcsC/TPR_MFPF"/>
</dbReference>
<feature type="repeat" description="TPR" evidence="3">
    <location>
        <begin position="305"/>
        <end position="338"/>
    </location>
</feature>
<evidence type="ECO:0000313" key="6">
    <source>
        <dbReference type="EMBL" id="ORJ57093.1"/>
    </source>
</evidence>
<evidence type="ECO:0000256" key="3">
    <source>
        <dbReference type="PROSITE-ProRule" id="PRU00339"/>
    </source>
</evidence>
<proteinExistence type="predicted"/>
<feature type="repeat" description="TPR" evidence="3">
    <location>
        <begin position="506"/>
        <end position="539"/>
    </location>
</feature>
<keyword evidence="2 3" id="KW-0802">TPR repeat</keyword>
<dbReference type="Pfam" id="PF07719">
    <property type="entry name" value="TPR_2"/>
    <property type="match status" value="2"/>
</dbReference>
<dbReference type="SUPFAM" id="SSF48452">
    <property type="entry name" value="TPR-like"/>
    <property type="match status" value="4"/>
</dbReference>
<feature type="repeat" description="TPR" evidence="3">
    <location>
        <begin position="765"/>
        <end position="798"/>
    </location>
</feature>
<evidence type="ECO:0008006" key="8">
    <source>
        <dbReference type="Google" id="ProtNLM"/>
    </source>
</evidence>
<reference evidence="6 7" key="1">
    <citation type="submission" date="2017-03" db="EMBL/GenBank/DDBJ databases">
        <title>Genome sequence of Geothermobacter sp. EPR-M, Deep-Sea Iron Reducer.</title>
        <authorList>
            <person name="Tully B."/>
            <person name="Savalia P."/>
            <person name="Abuyen K."/>
            <person name="Baughan C."/>
            <person name="Romero E."/>
            <person name="Ronkowski C."/>
            <person name="Torres B."/>
            <person name="Tremblay J."/>
            <person name="Trujillo A."/>
            <person name="Tyler M."/>
            <person name="Perez-Rodriguez I."/>
            <person name="Amend J."/>
        </authorList>
    </citation>
    <scope>NUCLEOTIDE SEQUENCE [LARGE SCALE GENOMIC DNA]</scope>
    <source>
        <strain evidence="6 7">EPR-M</strain>
    </source>
</reference>
<dbReference type="AlphaFoldDB" id="A0A1X0XW37"/>
<dbReference type="Proteomes" id="UP000193136">
    <property type="component" value="Unassembled WGS sequence"/>
</dbReference>
<name>A0A1X0XW37_9BACT</name>
<dbReference type="PANTHER" id="PTHR44943:SF8">
    <property type="entry name" value="TPR REPEAT-CONTAINING PROTEIN MJ0263"/>
    <property type="match status" value="1"/>
</dbReference>
<dbReference type="EMBL" id="NAAD01000022">
    <property type="protein sequence ID" value="ORJ57093.1"/>
    <property type="molecule type" value="Genomic_DNA"/>
</dbReference>
<keyword evidence="4" id="KW-0175">Coiled coil</keyword>
<dbReference type="SMART" id="SM00028">
    <property type="entry name" value="TPR"/>
    <property type="match status" value="14"/>
</dbReference>
<feature type="coiled-coil region" evidence="4">
    <location>
        <begin position="441"/>
        <end position="468"/>
    </location>
</feature>
<feature type="repeat" description="TPR" evidence="3">
    <location>
        <begin position="353"/>
        <end position="386"/>
    </location>
</feature>
<comment type="caution">
    <text evidence="6">The sequence shown here is derived from an EMBL/GenBank/DDBJ whole genome shotgun (WGS) entry which is preliminary data.</text>
</comment>
<protein>
    <recommendedName>
        <fullName evidence="8">Tetratricopeptide repeat protein</fullName>
    </recommendedName>
</protein>
<evidence type="ECO:0000313" key="7">
    <source>
        <dbReference type="Proteomes" id="UP000193136"/>
    </source>
</evidence>
<accession>A0A1X0XW37</accession>
<dbReference type="PANTHER" id="PTHR44943">
    <property type="entry name" value="CELLULOSE SYNTHASE OPERON PROTEIN C"/>
    <property type="match status" value="1"/>
</dbReference>
<evidence type="ECO:0000256" key="1">
    <source>
        <dbReference type="ARBA" id="ARBA00022737"/>
    </source>
</evidence>
<keyword evidence="5" id="KW-0732">Signal</keyword>
<keyword evidence="7" id="KW-1185">Reference proteome</keyword>
<evidence type="ECO:0000256" key="4">
    <source>
        <dbReference type="SAM" id="Coils"/>
    </source>
</evidence>
<dbReference type="PROSITE" id="PS50005">
    <property type="entry name" value="TPR"/>
    <property type="match status" value="6"/>
</dbReference>
<dbReference type="InterPro" id="IPR013105">
    <property type="entry name" value="TPR_2"/>
</dbReference>
<feature type="repeat" description="TPR" evidence="3">
    <location>
        <begin position="157"/>
        <end position="190"/>
    </location>
</feature>
<dbReference type="InterPro" id="IPR011990">
    <property type="entry name" value="TPR-like_helical_dom_sf"/>
</dbReference>
<evidence type="ECO:0000256" key="2">
    <source>
        <dbReference type="ARBA" id="ARBA00022803"/>
    </source>
</evidence>
<dbReference type="Pfam" id="PF13181">
    <property type="entry name" value="TPR_8"/>
    <property type="match status" value="2"/>
</dbReference>
<evidence type="ECO:0000256" key="5">
    <source>
        <dbReference type="SAM" id="SignalP"/>
    </source>
</evidence>
<keyword evidence="1" id="KW-0677">Repeat</keyword>
<dbReference type="OrthoDB" id="5400786at2"/>
<feature type="signal peptide" evidence="5">
    <location>
        <begin position="1"/>
        <end position="21"/>
    </location>
</feature>
<dbReference type="InterPro" id="IPR019734">
    <property type="entry name" value="TPR_rpt"/>
</dbReference>
<dbReference type="RefSeq" id="WP_085011491.1">
    <property type="nucleotide sequence ID" value="NZ_NAAD01000022.1"/>
</dbReference>
<gene>
    <name evidence="6" type="ORF">B5V00_14250</name>
</gene>
<feature type="repeat" description="TPR" evidence="3">
    <location>
        <begin position="658"/>
        <end position="691"/>
    </location>
</feature>
<organism evidence="6 7">
    <name type="scientific">Geothermobacter hydrogeniphilus</name>
    <dbReference type="NCBI Taxonomy" id="1969733"/>
    <lineage>
        <taxon>Bacteria</taxon>
        <taxon>Pseudomonadati</taxon>
        <taxon>Thermodesulfobacteriota</taxon>
        <taxon>Desulfuromonadia</taxon>
        <taxon>Desulfuromonadales</taxon>
        <taxon>Geothermobacteraceae</taxon>
        <taxon>Geothermobacter</taxon>
    </lineage>
</organism>